<dbReference type="EMBL" id="JH711574">
    <property type="protein sequence ID" value="EIW84765.1"/>
    <property type="molecule type" value="Genomic_DNA"/>
</dbReference>
<dbReference type="OMA" id="MSQHNHQ"/>
<feature type="region of interest" description="Disordered" evidence="1">
    <location>
        <begin position="173"/>
        <end position="240"/>
    </location>
</feature>
<sequence length="240" mass="25855">MSTDGNHNANHGNGTVAPQATTTHAMGVSHGPPLVATGDWTKDLVQLAKTAELKKHALTLQLQTAHIMSTHDALDQKDKAIQDIKEQKNKLDSERTRLLNCLAEINADRDKVDMLEVSIQRECTELRQKITTLEEGEYKTAKADVDRLRQELGQPPLPPLQTLLDERSSQYLQERRVNGEKRPAEDVVPLEVSASSASHPQVPGKRPRGRPKGSKNRGGKAGASVASASGLAASAAGTGA</sequence>
<dbReference type="RefSeq" id="XP_007764470.1">
    <property type="nucleotide sequence ID" value="XM_007766280.1"/>
</dbReference>
<evidence type="ECO:0000313" key="2">
    <source>
        <dbReference type="EMBL" id="EIW84765.1"/>
    </source>
</evidence>
<dbReference type="OrthoDB" id="20865at2759"/>
<dbReference type="GeneID" id="19200649"/>
<dbReference type="KEGG" id="cput:CONPUDRAFT_134674"/>
<feature type="compositionally biased region" description="Basic and acidic residues" evidence="1">
    <location>
        <begin position="173"/>
        <end position="185"/>
    </location>
</feature>
<evidence type="ECO:0000313" key="3">
    <source>
        <dbReference type="Proteomes" id="UP000053558"/>
    </source>
</evidence>
<proteinExistence type="predicted"/>
<keyword evidence="3" id="KW-1185">Reference proteome</keyword>
<dbReference type="PANTHER" id="PTHR31058:SF2">
    <property type="entry name" value="ZINC FINGER C4H2 DOMAIN-CONTAINING PROTEIN"/>
    <property type="match status" value="1"/>
</dbReference>
<feature type="compositionally biased region" description="Basic residues" evidence="1">
    <location>
        <begin position="205"/>
        <end position="218"/>
    </location>
</feature>
<dbReference type="Proteomes" id="UP000053558">
    <property type="component" value="Unassembled WGS sequence"/>
</dbReference>
<feature type="compositionally biased region" description="Low complexity" evidence="1">
    <location>
        <begin position="222"/>
        <end position="240"/>
    </location>
</feature>
<name>A0A5M3N1I7_CONPW</name>
<dbReference type="AlphaFoldDB" id="A0A5M3N1I7"/>
<protein>
    <submittedName>
        <fullName evidence="2">Uncharacterized protein</fullName>
    </submittedName>
</protein>
<dbReference type="PANTHER" id="PTHR31058">
    <property type="entry name" value="ZINC FINGER C4H2 DOMAIN-CONTAINING PROTEIN"/>
    <property type="match status" value="1"/>
</dbReference>
<reference evidence="3" key="1">
    <citation type="journal article" date="2012" name="Science">
        <title>The Paleozoic origin of enzymatic lignin decomposition reconstructed from 31 fungal genomes.</title>
        <authorList>
            <person name="Floudas D."/>
            <person name="Binder M."/>
            <person name="Riley R."/>
            <person name="Barry K."/>
            <person name="Blanchette R.A."/>
            <person name="Henrissat B."/>
            <person name="Martinez A.T."/>
            <person name="Otillar R."/>
            <person name="Spatafora J.W."/>
            <person name="Yadav J.S."/>
            <person name="Aerts A."/>
            <person name="Benoit I."/>
            <person name="Boyd A."/>
            <person name="Carlson A."/>
            <person name="Copeland A."/>
            <person name="Coutinho P.M."/>
            <person name="de Vries R.P."/>
            <person name="Ferreira P."/>
            <person name="Findley K."/>
            <person name="Foster B."/>
            <person name="Gaskell J."/>
            <person name="Glotzer D."/>
            <person name="Gorecki P."/>
            <person name="Heitman J."/>
            <person name="Hesse C."/>
            <person name="Hori C."/>
            <person name="Igarashi K."/>
            <person name="Jurgens J.A."/>
            <person name="Kallen N."/>
            <person name="Kersten P."/>
            <person name="Kohler A."/>
            <person name="Kuees U."/>
            <person name="Kumar T.K.A."/>
            <person name="Kuo A."/>
            <person name="LaButti K."/>
            <person name="Larrondo L.F."/>
            <person name="Lindquist E."/>
            <person name="Ling A."/>
            <person name="Lombard V."/>
            <person name="Lucas S."/>
            <person name="Lundell T."/>
            <person name="Martin R."/>
            <person name="McLaughlin D.J."/>
            <person name="Morgenstern I."/>
            <person name="Morin E."/>
            <person name="Murat C."/>
            <person name="Nagy L.G."/>
            <person name="Nolan M."/>
            <person name="Ohm R.A."/>
            <person name="Patyshakuliyeva A."/>
            <person name="Rokas A."/>
            <person name="Ruiz-Duenas F.J."/>
            <person name="Sabat G."/>
            <person name="Salamov A."/>
            <person name="Samejima M."/>
            <person name="Schmutz J."/>
            <person name="Slot J.C."/>
            <person name="St John F."/>
            <person name="Stenlid J."/>
            <person name="Sun H."/>
            <person name="Sun S."/>
            <person name="Syed K."/>
            <person name="Tsang A."/>
            <person name="Wiebenga A."/>
            <person name="Young D."/>
            <person name="Pisabarro A."/>
            <person name="Eastwood D.C."/>
            <person name="Martin F."/>
            <person name="Cullen D."/>
            <person name="Grigoriev I.V."/>
            <person name="Hibbett D.S."/>
        </authorList>
    </citation>
    <scope>NUCLEOTIDE SEQUENCE [LARGE SCALE GENOMIC DNA]</scope>
    <source>
        <strain evidence="3">RWD-64-598 SS2</strain>
    </source>
</reference>
<accession>A0A5M3N1I7</accession>
<gene>
    <name evidence="2" type="ORF">CONPUDRAFT_134674</name>
</gene>
<comment type="caution">
    <text evidence="2">The sequence shown here is derived from an EMBL/GenBank/DDBJ whole genome shotgun (WGS) entry which is preliminary data.</text>
</comment>
<dbReference type="InterPro" id="IPR018482">
    <property type="entry name" value="Znf-C4H2"/>
</dbReference>
<organism evidence="2 3">
    <name type="scientific">Coniophora puteana (strain RWD-64-598)</name>
    <name type="common">Brown rot fungus</name>
    <dbReference type="NCBI Taxonomy" id="741705"/>
    <lineage>
        <taxon>Eukaryota</taxon>
        <taxon>Fungi</taxon>
        <taxon>Dikarya</taxon>
        <taxon>Basidiomycota</taxon>
        <taxon>Agaricomycotina</taxon>
        <taxon>Agaricomycetes</taxon>
        <taxon>Agaricomycetidae</taxon>
        <taxon>Boletales</taxon>
        <taxon>Coniophorineae</taxon>
        <taxon>Coniophoraceae</taxon>
        <taxon>Coniophora</taxon>
    </lineage>
</organism>
<dbReference type="GO" id="GO:0005634">
    <property type="term" value="C:nucleus"/>
    <property type="evidence" value="ECO:0007669"/>
    <property type="project" value="TreeGrafter"/>
</dbReference>
<evidence type="ECO:0000256" key="1">
    <source>
        <dbReference type="SAM" id="MobiDB-lite"/>
    </source>
</evidence>
<dbReference type="Pfam" id="PF10146">
    <property type="entry name" value="zf-C4H2"/>
    <property type="match status" value="1"/>
</dbReference>